<reference evidence="5 6" key="1">
    <citation type="submission" date="2017-04" db="EMBL/GenBank/DDBJ databases">
        <title>Comparative genome analysis of Subtercola boreus.</title>
        <authorList>
            <person name="Cho Y.-J."/>
            <person name="Cho A."/>
            <person name="Kim O.-S."/>
            <person name="Lee J.-I."/>
        </authorList>
    </citation>
    <scope>NUCLEOTIDE SEQUENCE [LARGE SCALE GENOMIC DNA]</scope>
    <source>
        <strain evidence="5 6">P27444</strain>
    </source>
</reference>
<keyword evidence="2" id="KW-0378">Hydrolase</keyword>
<dbReference type="Gene3D" id="3.40.50.1820">
    <property type="entry name" value="alpha/beta hydrolase"/>
    <property type="match status" value="1"/>
</dbReference>
<dbReference type="InterPro" id="IPR049492">
    <property type="entry name" value="BD-FAE-like_dom"/>
</dbReference>
<dbReference type="EMBL" id="NBXA01000028">
    <property type="protein sequence ID" value="RFA07189.1"/>
    <property type="molecule type" value="Genomic_DNA"/>
</dbReference>
<evidence type="ECO:0000256" key="3">
    <source>
        <dbReference type="PROSITE-ProRule" id="PRU10038"/>
    </source>
</evidence>
<name>A0A3E0VBW5_9MICO</name>
<dbReference type="AlphaFoldDB" id="A0A3E0VBW5"/>
<proteinExistence type="inferred from homology"/>
<comment type="caution">
    <text evidence="5">The sequence shown here is derived from an EMBL/GenBank/DDBJ whole genome shotgun (WGS) entry which is preliminary data.</text>
</comment>
<dbReference type="PROSITE" id="PS01174">
    <property type="entry name" value="LIPASE_GDXG_SER"/>
    <property type="match status" value="1"/>
</dbReference>
<dbReference type="OrthoDB" id="9803828at2"/>
<gene>
    <name evidence="5" type="ORF">B7R21_16495</name>
</gene>
<evidence type="ECO:0000256" key="2">
    <source>
        <dbReference type="ARBA" id="ARBA00022801"/>
    </source>
</evidence>
<evidence type="ECO:0000313" key="6">
    <source>
        <dbReference type="Proteomes" id="UP000256709"/>
    </source>
</evidence>
<dbReference type="Proteomes" id="UP000256709">
    <property type="component" value="Unassembled WGS sequence"/>
</dbReference>
<dbReference type="PANTHER" id="PTHR48081">
    <property type="entry name" value="AB HYDROLASE SUPERFAMILY PROTEIN C4A8.06C"/>
    <property type="match status" value="1"/>
</dbReference>
<dbReference type="PANTHER" id="PTHR48081:SF6">
    <property type="entry name" value="PEPTIDASE S9 PROLYL OLIGOPEPTIDASE CATALYTIC DOMAIN-CONTAINING PROTEIN"/>
    <property type="match status" value="1"/>
</dbReference>
<dbReference type="SUPFAM" id="SSF53474">
    <property type="entry name" value="alpha/beta-Hydrolases"/>
    <property type="match status" value="1"/>
</dbReference>
<dbReference type="RefSeq" id="WP_116284358.1">
    <property type="nucleotide sequence ID" value="NZ_NBXA01000028.1"/>
</dbReference>
<dbReference type="InterPro" id="IPR029058">
    <property type="entry name" value="AB_hydrolase_fold"/>
</dbReference>
<feature type="active site" evidence="3">
    <location>
        <position position="179"/>
    </location>
</feature>
<dbReference type="InterPro" id="IPR033140">
    <property type="entry name" value="Lipase_GDXG_put_SER_AS"/>
</dbReference>
<evidence type="ECO:0000256" key="1">
    <source>
        <dbReference type="ARBA" id="ARBA00010515"/>
    </source>
</evidence>
<feature type="domain" description="BD-FAE-like" evidence="4">
    <location>
        <begin position="87"/>
        <end position="283"/>
    </location>
</feature>
<accession>A0A3E0VBW5</accession>
<dbReference type="GO" id="GO:0016787">
    <property type="term" value="F:hydrolase activity"/>
    <property type="evidence" value="ECO:0007669"/>
    <property type="project" value="UniProtKB-KW"/>
</dbReference>
<protein>
    <submittedName>
        <fullName evidence="5">Esterase</fullName>
    </submittedName>
</protein>
<dbReference type="InterPro" id="IPR050300">
    <property type="entry name" value="GDXG_lipolytic_enzyme"/>
</dbReference>
<organism evidence="5 6">
    <name type="scientific">Subtercola boreus</name>
    <dbReference type="NCBI Taxonomy" id="120213"/>
    <lineage>
        <taxon>Bacteria</taxon>
        <taxon>Bacillati</taxon>
        <taxon>Actinomycetota</taxon>
        <taxon>Actinomycetes</taxon>
        <taxon>Micrococcales</taxon>
        <taxon>Microbacteriaceae</taxon>
        <taxon>Subtercola</taxon>
    </lineage>
</organism>
<dbReference type="Pfam" id="PF20434">
    <property type="entry name" value="BD-FAE"/>
    <property type="match status" value="1"/>
</dbReference>
<comment type="similarity">
    <text evidence="1">Belongs to the 'GDXG' lipolytic enzyme family.</text>
</comment>
<evidence type="ECO:0000259" key="4">
    <source>
        <dbReference type="Pfam" id="PF20434"/>
    </source>
</evidence>
<sequence length="348" mass="37185">MSRSARMVRPGLLSSRAAFRLAVVAAILLVVLLVTSGTSWPSAMLIRAVFEAGGNSAVKEMEPFVTDTPLTEQLDVQYGDDGVDTQLDAYTPASATKPLPTVVWVHGGAWIAGSKENVAPYLRILAAHGYTTIGVNYSRGPEATYPTAVFQLNDALGYINSHAAELNVDPTQLVLAGDSAGAQLASQLAVLTDNADYANLLGITPALSANQLRGMILNCGVYDMTSMAELDGIFAWGLQVSLWAYTGTKKWSSTSVGSTMSTIDFVTADLPPTYISGGNGDELTWLESVPMSNALKARGVDVTELFWPADHEPQLPHEYQFHLKLPDAQAALAQTVSWLAAHTTQPQE</sequence>
<evidence type="ECO:0000313" key="5">
    <source>
        <dbReference type="EMBL" id="RFA07189.1"/>
    </source>
</evidence>